<keyword evidence="5 8" id="KW-0378">Hydrolase</keyword>
<evidence type="ECO:0000313" key="10">
    <source>
        <dbReference type="Proteomes" id="UP001056384"/>
    </source>
</evidence>
<keyword evidence="4" id="KW-0732">Signal</keyword>
<proteinExistence type="inferred from homology"/>
<dbReference type="PANTHER" id="PTHR33938:SF8">
    <property type="entry name" value="CARBOXYLIC ESTER HYDROLASE"/>
    <property type="match status" value="1"/>
</dbReference>
<keyword evidence="2" id="KW-0719">Serine esterase</keyword>
<dbReference type="InterPro" id="IPR011118">
    <property type="entry name" value="Tannase/feruloyl_esterase"/>
</dbReference>
<evidence type="ECO:0000256" key="4">
    <source>
        <dbReference type="ARBA" id="ARBA00022729"/>
    </source>
</evidence>
<dbReference type="Gene3D" id="3.40.50.1820">
    <property type="entry name" value="alpha/beta hydrolase"/>
    <property type="match status" value="1"/>
</dbReference>
<evidence type="ECO:0000256" key="6">
    <source>
        <dbReference type="ARBA" id="ARBA00022837"/>
    </source>
</evidence>
<dbReference type="Proteomes" id="UP001056384">
    <property type="component" value="Chromosome 2"/>
</dbReference>
<gene>
    <name evidence="9" type="ORF">Slin15195_G022220</name>
</gene>
<evidence type="ECO:0000256" key="3">
    <source>
        <dbReference type="ARBA" id="ARBA00022723"/>
    </source>
</evidence>
<dbReference type="PANTHER" id="PTHR33938">
    <property type="entry name" value="FERULOYL ESTERASE B-RELATED"/>
    <property type="match status" value="1"/>
</dbReference>
<dbReference type="EMBL" id="CP099419">
    <property type="protein sequence ID" value="USW48903.1"/>
    <property type="molecule type" value="Genomic_DNA"/>
</dbReference>
<accession>A0A9Q9EH35</accession>
<dbReference type="GO" id="GO:0030600">
    <property type="term" value="F:feruloyl esterase activity"/>
    <property type="evidence" value="ECO:0007669"/>
    <property type="project" value="UniProtKB-ARBA"/>
</dbReference>
<evidence type="ECO:0000256" key="7">
    <source>
        <dbReference type="ARBA" id="ARBA00023157"/>
    </source>
</evidence>
<organism evidence="9 10">
    <name type="scientific">Septoria linicola</name>
    <dbReference type="NCBI Taxonomy" id="215465"/>
    <lineage>
        <taxon>Eukaryota</taxon>
        <taxon>Fungi</taxon>
        <taxon>Dikarya</taxon>
        <taxon>Ascomycota</taxon>
        <taxon>Pezizomycotina</taxon>
        <taxon>Dothideomycetes</taxon>
        <taxon>Dothideomycetidae</taxon>
        <taxon>Mycosphaerellales</taxon>
        <taxon>Mycosphaerellaceae</taxon>
        <taxon>Septoria</taxon>
    </lineage>
</organism>
<dbReference type="Pfam" id="PF07519">
    <property type="entry name" value="Tannase"/>
    <property type="match status" value="1"/>
</dbReference>
<dbReference type="InterPro" id="IPR029058">
    <property type="entry name" value="AB_hydrolase_fold"/>
</dbReference>
<dbReference type="AlphaFoldDB" id="A0A9Q9EH35"/>
<evidence type="ECO:0000313" key="9">
    <source>
        <dbReference type="EMBL" id="USW48903.1"/>
    </source>
</evidence>
<reference evidence="9" key="1">
    <citation type="submission" date="2022-06" db="EMBL/GenBank/DDBJ databases">
        <title>Complete genome sequences of two strains of the flax pathogen Septoria linicola.</title>
        <authorList>
            <person name="Lapalu N."/>
            <person name="Simon A."/>
            <person name="Demenou B."/>
            <person name="Paumier D."/>
            <person name="Guillot M.-P."/>
            <person name="Gout L."/>
            <person name="Valade R."/>
        </authorList>
    </citation>
    <scope>NUCLEOTIDE SEQUENCE</scope>
    <source>
        <strain evidence="9">SE15195</strain>
    </source>
</reference>
<dbReference type="OrthoDB" id="3039123at2759"/>
<dbReference type="SUPFAM" id="SSF53474">
    <property type="entry name" value="alpha/beta-Hydrolases"/>
    <property type="match status" value="1"/>
</dbReference>
<evidence type="ECO:0000256" key="2">
    <source>
        <dbReference type="ARBA" id="ARBA00022487"/>
    </source>
</evidence>
<evidence type="ECO:0000256" key="1">
    <source>
        <dbReference type="ARBA" id="ARBA00006249"/>
    </source>
</evidence>
<evidence type="ECO:0000256" key="5">
    <source>
        <dbReference type="ARBA" id="ARBA00022801"/>
    </source>
</evidence>
<sequence length="525" mass="56849">MRPIDLQGTFAATQVAAASLTGRCNARSLSDLDVFGARILNVDAVPLQNYTSVVPEAQGATPAGIWSGLNVCNITVTYAHPGRNDEINVNAWLPLNDWNGRFLASGGGGWLTGLPSDSHGPIAAQGFATASTDGGHSIWESSSAGWALNSPGNVDLNMLQNFASVALNDLATIGKQVTEKFYGRPADKSYWGGCSTGGRQGLMVAQRYPEAFDGILALAPAINWPKFIVAEMWAQHVMNRLDYYPAPEELNAITALAMASCDELDGVKDGIISLPGQCSFDAQTVVGKKYRDLDGAKRTISADAAKIANEAWKGPNSEGGKYKWYGLSHDTPLTNGLVNTECGNSSASSCVSSPFTIAEEWLKLFIVKDPTVDLTRLTDEEYFDLFHKSVQEYDSIIGTSDPDLSPFRRSGGKMITWHGTSDPLIFINGTSDYYRRVLELDPDAADFYRYFEAPGVGHCYGGRGPYPGDALEALIRWVEDGKVPKTLNARSSSQEGKIERRICPWPKEQKYIGGDPNLPASFTCV</sequence>
<dbReference type="GO" id="GO:0046872">
    <property type="term" value="F:metal ion binding"/>
    <property type="evidence" value="ECO:0007669"/>
    <property type="project" value="UniProtKB-KW"/>
</dbReference>
<dbReference type="EC" id="3.1.1.-" evidence="8"/>
<protein>
    <recommendedName>
        <fullName evidence="8">Carboxylic ester hydrolase</fullName>
        <ecNumber evidence="8">3.1.1.-</ecNumber>
    </recommendedName>
</protein>
<keyword evidence="10" id="KW-1185">Reference proteome</keyword>
<comment type="similarity">
    <text evidence="1 8">Belongs to the tannase family.</text>
</comment>
<name>A0A9Q9EH35_9PEZI</name>
<keyword evidence="6" id="KW-0106">Calcium</keyword>
<evidence type="ECO:0000256" key="8">
    <source>
        <dbReference type="RuleBase" id="RU361238"/>
    </source>
</evidence>
<keyword evidence="3" id="KW-0479">Metal-binding</keyword>
<keyword evidence="7" id="KW-1015">Disulfide bond</keyword>